<dbReference type="RefSeq" id="WP_144093600.1">
    <property type="nucleotide sequence ID" value="NZ_CABHMX010000031.1"/>
</dbReference>
<dbReference type="GO" id="GO:0030313">
    <property type="term" value="C:cell envelope"/>
    <property type="evidence" value="ECO:0007669"/>
    <property type="project" value="UniProtKB-SubCell"/>
</dbReference>
<dbReference type="GO" id="GO:0030246">
    <property type="term" value="F:carbohydrate binding"/>
    <property type="evidence" value="ECO:0007669"/>
    <property type="project" value="UniProtKB-ARBA"/>
</dbReference>
<comment type="subcellular location">
    <subcellularLocation>
        <location evidence="1">Cell envelope</location>
    </subcellularLocation>
</comment>
<evidence type="ECO:0000256" key="1">
    <source>
        <dbReference type="ARBA" id="ARBA00004196"/>
    </source>
</evidence>
<comment type="similarity">
    <text evidence="2">Belongs to the bacterial solute-binding protein 2 family.</text>
</comment>
<protein>
    <submittedName>
        <fullName evidence="6">ABC transporter periplasmic-binding protein YtfQ</fullName>
    </submittedName>
</protein>
<sequence length="335" mass="37481">MNKKHMKKRLLIFAAAILMIITTVTVHCKTEVRSEAAGVKTQQETKKKIIGVTLASSQASYQYAIGNLLVAEAEKDPDYKLEIQYAEWNVKKQEEQMRDFIRRKVDAIIFCPVNAKSYLNVLREAKNAGIPVINLNMKVDTVSAEYITTYVGASMSEEADLAGQLVVECLNGKKGKVGIIEGSQGTDPQIYRTQTFLEYLSSYPDVEVVGIEEANWSRAKAGLAASRLLSQNPDINVFYCHDSNMALGVYDMLKARGIQDNIQVIGIGNETEHMEAVKRGKLYGIVTQPPEYEAEYAWSCAKRAASGEILRLWYKNLVVSLTKDNIDTYFRPSLD</sequence>
<dbReference type="PANTHER" id="PTHR46847:SF1">
    <property type="entry name" value="D-ALLOSE-BINDING PERIPLASMIC PROTEIN-RELATED"/>
    <property type="match status" value="1"/>
</dbReference>
<organism evidence="6 7">
    <name type="scientific">Blautia luti</name>
    <dbReference type="NCBI Taxonomy" id="89014"/>
    <lineage>
        <taxon>Bacteria</taxon>
        <taxon>Bacillati</taxon>
        <taxon>Bacillota</taxon>
        <taxon>Clostridia</taxon>
        <taxon>Lachnospirales</taxon>
        <taxon>Lachnospiraceae</taxon>
        <taxon>Blautia</taxon>
    </lineage>
</organism>
<keyword evidence="7" id="KW-1185">Reference proteome</keyword>
<dbReference type="EMBL" id="CABHNW010000063">
    <property type="protein sequence ID" value="VUX36492.1"/>
    <property type="molecule type" value="Genomic_DNA"/>
</dbReference>
<accession>A0A564VXM0</accession>
<feature type="chain" id="PRO_5021945963" evidence="4">
    <location>
        <begin position="29"/>
        <end position="335"/>
    </location>
</feature>
<dbReference type="Proteomes" id="UP000408482">
    <property type="component" value="Unassembled WGS sequence"/>
</dbReference>
<dbReference type="Pfam" id="PF13407">
    <property type="entry name" value="Peripla_BP_4"/>
    <property type="match status" value="1"/>
</dbReference>
<dbReference type="Gene3D" id="3.40.50.2300">
    <property type="match status" value="2"/>
</dbReference>
<name>A0A564VXM0_9FIRM</name>
<dbReference type="CDD" id="cd01536">
    <property type="entry name" value="PBP1_ABC_sugar_binding-like"/>
    <property type="match status" value="1"/>
</dbReference>
<dbReference type="InterPro" id="IPR028082">
    <property type="entry name" value="Peripla_BP_I"/>
</dbReference>
<dbReference type="SUPFAM" id="SSF53822">
    <property type="entry name" value="Periplasmic binding protein-like I"/>
    <property type="match status" value="1"/>
</dbReference>
<proteinExistence type="inferred from homology"/>
<evidence type="ECO:0000313" key="6">
    <source>
        <dbReference type="EMBL" id="VUX36492.1"/>
    </source>
</evidence>
<evidence type="ECO:0000313" key="7">
    <source>
        <dbReference type="Proteomes" id="UP000408482"/>
    </source>
</evidence>
<dbReference type="AlphaFoldDB" id="A0A564VXM0"/>
<feature type="signal peptide" evidence="4">
    <location>
        <begin position="1"/>
        <end position="28"/>
    </location>
</feature>
<evidence type="ECO:0000256" key="3">
    <source>
        <dbReference type="ARBA" id="ARBA00022729"/>
    </source>
</evidence>
<evidence type="ECO:0000259" key="5">
    <source>
        <dbReference type="Pfam" id="PF13407"/>
    </source>
</evidence>
<feature type="domain" description="Periplasmic binding protein" evidence="5">
    <location>
        <begin position="50"/>
        <end position="308"/>
    </location>
</feature>
<reference evidence="6 7" key="1">
    <citation type="submission" date="2019-07" db="EMBL/GenBank/DDBJ databases">
        <authorList>
            <person name="Hibberd C M."/>
            <person name="Gehrig L. J."/>
            <person name="Chang H.-W."/>
            <person name="Venkatesh S."/>
        </authorList>
    </citation>
    <scope>NUCLEOTIDE SEQUENCE [LARGE SCALE GENOMIC DNA]</scope>
    <source>
        <strain evidence="6">Blautia_luti_SSTS_Bg7063</strain>
    </source>
</reference>
<evidence type="ECO:0000256" key="4">
    <source>
        <dbReference type="SAM" id="SignalP"/>
    </source>
</evidence>
<gene>
    <name evidence="6" type="primary">ytfQ_1</name>
    <name evidence="6" type="ORF">RSSSTS7063_03030</name>
</gene>
<dbReference type="PANTHER" id="PTHR46847">
    <property type="entry name" value="D-ALLOSE-BINDING PERIPLASMIC PROTEIN-RELATED"/>
    <property type="match status" value="1"/>
</dbReference>
<keyword evidence="3 4" id="KW-0732">Signal</keyword>
<dbReference type="InterPro" id="IPR025997">
    <property type="entry name" value="SBP_2_dom"/>
</dbReference>
<evidence type="ECO:0000256" key="2">
    <source>
        <dbReference type="ARBA" id="ARBA00007639"/>
    </source>
</evidence>